<feature type="chain" id="PRO_5035439814" description="chitinase" evidence="14">
    <location>
        <begin position="33"/>
        <end position="1055"/>
    </location>
</feature>
<dbReference type="Gene3D" id="3.10.50.10">
    <property type="match status" value="2"/>
</dbReference>
<feature type="domain" description="GH18" evidence="15">
    <location>
        <begin position="1"/>
        <end position="277"/>
    </location>
</feature>
<dbReference type="AlphaFoldDB" id="A0A8K0K6Q8"/>
<keyword evidence="9" id="KW-0119">Carbohydrate metabolism</keyword>
<dbReference type="GO" id="GO:0006032">
    <property type="term" value="P:chitin catabolic process"/>
    <property type="evidence" value="ECO:0007669"/>
    <property type="project" value="UniProtKB-KW"/>
</dbReference>
<evidence type="ECO:0000256" key="7">
    <source>
        <dbReference type="ARBA" id="ARBA00023024"/>
    </source>
</evidence>
<feature type="signal peptide" evidence="14">
    <location>
        <begin position="1"/>
        <end position="32"/>
    </location>
</feature>
<evidence type="ECO:0000256" key="11">
    <source>
        <dbReference type="ARBA" id="ARBA00023326"/>
    </source>
</evidence>
<evidence type="ECO:0000256" key="14">
    <source>
        <dbReference type="SAM" id="SignalP"/>
    </source>
</evidence>
<dbReference type="Pfam" id="PF00704">
    <property type="entry name" value="Glyco_hydro_18"/>
    <property type="match status" value="5"/>
</dbReference>
<dbReference type="InterPro" id="IPR001223">
    <property type="entry name" value="Glyco_hydro18_cat"/>
</dbReference>
<keyword evidence="4" id="KW-0147">Chitin-binding</keyword>
<evidence type="ECO:0000256" key="12">
    <source>
        <dbReference type="RuleBase" id="RU000489"/>
    </source>
</evidence>
<proteinExistence type="inferred from homology"/>
<gene>
    <name evidence="16" type="ORF">J437_LFUL000956</name>
</gene>
<evidence type="ECO:0000259" key="15">
    <source>
        <dbReference type="PROSITE" id="PS51910"/>
    </source>
</evidence>
<dbReference type="SUPFAM" id="SSF51445">
    <property type="entry name" value="(Trans)glycosidases"/>
    <property type="match status" value="3"/>
</dbReference>
<accession>A0A8K0K6Q8</accession>
<dbReference type="OrthoDB" id="73875at2759"/>
<dbReference type="PROSITE" id="PS01095">
    <property type="entry name" value="GH18_1"/>
    <property type="match status" value="2"/>
</dbReference>
<keyword evidence="5 14" id="KW-0732">Signal</keyword>
<reference evidence="16" key="1">
    <citation type="submission" date="2013-04" db="EMBL/GenBank/DDBJ databases">
        <authorList>
            <person name="Qu J."/>
            <person name="Murali S.C."/>
            <person name="Bandaranaike D."/>
            <person name="Bellair M."/>
            <person name="Blankenburg K."/>
            <person name="Chao H."/>
            <person name="Dinh H."/>
            <person name="Doddapaneni H."/>
            <person name="Downs B."/>
            <person name="Dugan-Rocha S."/>
            <person name="Elkadiri S."/>
            <person name="Gnanaolivu R.D."/>
            <person name="Hernandez B."/>
            <person name="Javaid M."/>
            <person name="Jayaseelan J.C."/>
            <person name="Lee S."/>
            <person name="Li M."/>
            <person name="Ming W."/>
            <person name="Munidasa M."/>
            <person name="Muniz J."/>
            <person name="Nguyen L."/>
            <person name="Ongeri F."/>
            <person name="Osuji N."/>
            <person name="Pu L.-L."/>
            <person name="Puazo M."/>
            <person name="Qu C."/>
            <person name="Quiroz J."/>
            <person name="Raj R."/>
            <person name="Weissenberger G."/>
            <person name="Xin Y."/>
            <person name="Zou X."/>
            <person name="Han Y."/>
            <person name="Richards S."/>
            <person name="Worley K."/>
            <person name="Muzny D."/>
            <person name="Gibbs R."/>
        </authorList>
    </citation>
    <scope>NUCLEOTIDE SEQUENCE</scope>
    <source>
        <strain evidence="16">Sampled in the wild</strain>
    </source>
</reference>
<dbReference type="PANTHER" id="PTHR11177">
    <property type="entry name" value="CHITINASE"/>
    <property type="match status" value="1"/>
</dbReference>
<evidence type="ECO:0000313" key="17">
    <source>
        <dbReference type="Proteomes" id="UP000792457"/>
    </source>
</evidence>
<dbReference type="SUPFAM" id="SSF54556">
    <property type="entry name" value="Chitinase insertion domain"/>
    <property type="match status" value="2"/>
</dbReference>
<dbReference type="FunFam" id="3.20.20.80:FF:000007">
    <property type="entry name" value="Acidic mammalian chitinase"/>
    <property type="match status" value="1"/>
</dbReference>
<protein>
    <recommendedName>
        <fullName evidence="3">chitinase</fullName>
        <ecNumber evidence="3">3.2.1.14</ecNumber>
    </recommendedName>
</protein>
<keyword evidence="17" id="KW-1185">Reference proteome</keyword>
<comment type="catalytic activity">
    <reaction evidence="1">
        <text>Random endo-hydrolysis of N-acetyl-beta-D-glucosaminide (1-&gt;4)-beta-linkages in chitin and chitodextrins.</text>
        <dbReference type="EC" id="3.2.1.14"/>
    </reaction>
</comment>
<keyword evidence="7" id="KW-0146">Chitin degradation</keyword>
<feature type="compositionally biased region" description="Low complexity" evidence="13">
    <location>
        <begin position="287"/>
        <end position="312"/>
    </location>
</feature>
<comment type="similarity">
    <text evidence="2">Belongs to the glycosyl hydrolase 18 family. Chitinase class II subfamily.</text>
</comment>
<evidence type="ECO:0000256" key="10">
    <source>
        <dbReference type="ARBA" id="ARBA00023295"/>
    </source>
</evidence>
<dbReference type="GO" id="GO:0005576">
    <property type="term" value="C:extracellular region"/>
    <property type="evidence" value="ECO:0007669"/>
    <property type="project" value="TreeGrafter"/>
</dbReference>
<evidence type="ECO:0000256" key="5">
    <source>
        <dbReference type="ARBA" id="ARBA00022729"/>
    </source>
</evidence>
<dbReference type="InterPro" id="IPR011583">
    <property type="entry name" value="Chitinase_II/V-like_cat"/>
</dbReference>
<evidence type="ECO:0000256" key="2">
    <source>
        <dbReference type="ARBA" id="ARBA00009121"/>
    </source>
</evidence>
<name>A0A8K0K6Q8_LADFU</name>
<dbReference type="InterPro" id="IPR029070">
    <property type="entry name" value="Chitinase_insertion_sf"/>
</dbReference>
<evidence type="ECO:0000256" key="9">
    <source>
        <dbReference type="ARBA" id="ARBA00023277"/>
    </source>
</evidence>
<organism evidence="16 17">
    <name type="scientific">Ladona fulva</name>
    <name type="common">Scarce chaser dragonfly</name>
    <name type="synonym">Libellula fulva</name>
    <dbReference type="NCBI Taxonomy" id="123851"/>
    <lineage>
        <taxon>Eukaryota</taxon>
        <taxon>Metazoa</taxon>
        <taxon>Ecdysozoa</taxon>
        <taxon>Arthropoda</taxon>
        <taxon>Hexapoda</taxon>
        <taxon>Insecta</taxon>
        <taxon>Pterygota</taxon>
        <taxon>Palaeoptera</taxon>
        <taxon>Odonata</taxon>
        <taxon>Epiprocta</taxon>
        <taxon>Anisoptera</taxon>
        <taxon>Libelluloidea</taxon>
        <taxon>Libellulidae</taxon>
        <taxon>Ladona</taxon>
    </lineage>
</organism>
<evidence type="ECO:0000256" key="4">
    <source>
        <dbReference type="ARBA" id="ARBA00022669"/>
    </source>
</evidence>
<reference evidence="16" key="2">
    <citation type="submission" date="2017-10" db="EMBL/GenBank/DDBJ databases">
        <title>Ladona fulva Genome sequencing and assembly.</title>
        <authorList>
            <person name="Murali S."/>
            <person name="Richards S."/>
            <person name="Bandaranaike D."/>
            <person name="Bellair M."/>
            <person name="Blankenburg K."/>
            <person name="Chao H."/>
            <person name="Dinh H."/>
            <person name="Doddapaneni H."/>
            <person name="Dugan-Rocha S."/>
            <person name="Elkadiri S."/>
            <person name="Gnanaolivu R."/>
            <person name="Hernandez B."/>
            <person name="Skinner E."/>
            <person name="Javaid M."/>
            <person name="Lee S."/>
            <person name="Li M."/>
            <person name="Ming W."/>
            <person name="Munidasa M."/>
            <person name="Muniz J."/>
            <person name="Nguyen L."/>
            <person name="Hughes D."/>
            <person name="Osuji N."/>
            <person name="Pu L.-L."/>
            <person name="Puazo M."/>
            <person name="Qu C."/>
            <person name="Quiroz J."/>
            <person name="Raj R."/>
            <person name="Weissenberger G."/>
            <person name="Xin Y."/>
            <person name="Zou X."/>
            <person name="Han Y."/>
            <person name="Worley K."/>
            <person name="Muzny D."/>
            <person name="Gibbs R."/>
        </authorList>
    </citation>
    <scope>NUCLEOTIDE SEQUENCE</scope>
    <source>
        <strain evidence="16">Sampled in the wild</strain>
    </source>
</reference>
<dbReference type="Gene3D" id="3.20.20.80">
    <property type="entry name" value="Glycosidases"/>
    <property type="match status" value="5"/>
</dbReference>
<dbReference type="InterPro" id="IPR050314">
    <property type="entry name" value="Glycosyl_Hydrlase_18"/>
</dbReference>
<feature type="domain" description="GH18" evidence="15">
    <location>
        <begin position="355"/>
        <end position="727"/>
    </location>
</feature>
<dbReference type="GO" id="GO:0000272">
    <property type="term" value="P:polysaccharide catabolic process"/>
    <property type="evidence" value="ECO:0007669"/>
    <property type="project" value="UniProtKB-KW"/>
</dbReference>
<evidence type="ECO:0000256" key="6">
    <source>
        <dbReference type="ARBA" id="ARBA00022801"/>
    </source>
</evidence>
<evidence type="ECO:0000256" key="8">
    <source>
        <dbReference type="ARBA" id="ARBA00023157"/>
    </source>
</evidence>
<evidence type="ECO:0000256" key="1">
    <source>
        <dbReference type="ARBA" id="ARBA00000822"/>
    </source>
</evidence>
<keyword evidence="10 12" id="KW-0326">Glycosidase</keyword>
<dbReference type="InterPro" id="IPR001579">
    <property type="entry name" value="Glyco_hydro_18_chit_AS"/>
</dbReference>
<dbReference type="SMART" id="SM00636">
    <property type="entry name" value="Glyco_18"/>
    <property type="match status" value="3"/>
</dbReference>
<dbReference type="GO" id="GO:0008843">
    <property type="term" value="F:endochitinase activity"/>
    <property type="evidence" value="ECO:0007669"/>
    <property type="project" value="UniProtKB-EC"/>
</dbReference>
<dbReference type="EMBL" id="KZ308428">
    <property type="protein sequence ID" value="KAG8229434.1"/>
    <property type="molecule type" value="Genomic_DNA"/>
</dbReference>
<sequence>MTACMAGRFMASSQTALLLLGLFGLAASASLAENDRKVVVCYYGSWAVYRPGAGKFDVEDIDPFICTHIIYGFAGLSSYKGVMTSLDPWNDLYDNYGKVSMIYYRLYEDGWDFDWEYPALRGGGANDKNFSMHYWIEKGAPAEKLVMGMPLYGRAFTLDHDDEDGLYAPATQPGIAGPYTRERGFIGYNEICDQMKANPSAWKTTRDPYYMAPYTVNERQWIGYDDMESIKVKAQYVAKMGLKGAMVWSIETDDFHGGCHGQKFPLMHAIWDGLNGGDVPTPPDTPPTDATPDSNSTYPTKPTTTKRPTTAHPTPPPNDICKKEGLNPDPKDCGYFYLCTPDKFAAVAMVNTEEMVVSCYYASWAVYRPGAGKFDVEDIDPFICTHIIYAFAGLSDSKGVMVSLDPWNDLYDNYGKGAYMRFTKLKKKNPALKTLLSIGGWNEGSAKYSQMVATYTGRNLFLKNAVKFLKKYGFDGLDFDWEFPGLRGGNTEDKENFAQFLEEMRLLFDQYGLMMTAAVSAGKLTIDISYDVPALGKYLDLINVMCYDYHGSFEPYTGHNDPLFRGPDDKGDNAYLNTNFSIHYWIEKGAPREKLVMGIPLYGRTFTLDHEDQAGLYAPAHQPGEPGPFTRAPGLLGYNEICYQMKTSPSAWETTRDPFCQAPYAVNGRQWVGYDDVESVKTKAAFAANLRLKGVMVWSIETDDFHGVCHSRKFPLMTAIWNGLKVQSFSKVEEPSYQTKSSQAKPQRGVFKEGTFGFCGSHPRFMSLNISFLVGRVMASSQIALLLLALVGLGAAASVATKEQKVVVCYYGSWAVYRPGAGKFNVEDIDPFICTHIIYGFAGLSSYKGVMTSLDPWNDLYDNYGKGAFERFTKLKAKNPSLKALLAIGGWNEGSAKYSQMVASQEGRNTFLINAVEFLKKYGFDGLDFDWEYPGLRGGGPNDKNAKTGYLDHIHVMCYDYHGAWDPFTGQNAPLYWGPGDKGDYAYFNTNFSMHYWMEQGAPKEKLVMGIPLYGRSFTLSHEDQDGLYATATQPGIAGPYTREAGFIGFNEVTN</sequence>
<feature type="region of interest" description="Disordered" evidence="13">
    <location>
        <begin position="275"/>
        <end position="323"/>
    </location>
</feature>
<keyword evidence="6 12" id="KW-0378">Hydrolase</keyword>
<evidence type="ECO:0000256" key="13">
    <source>
        <dbReference type="SAM" id="MobiDB-lite"/>
    </source>
</evidence>
<keyword evidence="11" id="KW-0624">Polysaccharide degradation</keyword>
<dbReference type="CDD" id="cd02872">
    <property type="entry name" value="GH18_chitolectin_chitotriosidase"/>
    <property type="match status" value="1"/>
</dbReference>
<feature type="domain" description="GH18" evidence="15">
    <location>
        <begin position="805"/>
        <end position="1055"/>
    </location>
</feature>
<dbReference type="InterPro" id="IPR017853">
    <property type="entry name" value="GH"/>
</dbReference>
<dbReference type="GO" id="GO:0008061">
    <property type="term" value="F:chitin binding"/>
    <property type="evidence" value="ECO:0007669"/>
    <property type="project" value="UniProtKB-KW"/>
</dbReference>
<dbReference type="PANTHER" id="PTHR11177:SF360">
    <property type="entry name" value="CHITINASE 4-RELATED"/>
    <property type="match status" value="1"/>
</dbReference>
<dbReference type="FunFam" id="3.10.50.10:FF:000004">
    <property type="entry name" value="Chitinase 5"/>
    <property type="match status" value="2"/>
</dbReference>
<evidence type="ECO:0000256" key="3">
    <source>
        <dbReference type="ARBA" id="ARBA00012729"/>
    </source>
</evidence>
<dbReference type="PROSITE" id="PS51910">
    <property type="entry name" value="GH18_2"/>
    <property type="match status" value="3"/>
</dbReference>
<dbReference type="Proteomes" id="UP000792457">
    <property type="component" value="Unassembled WGS sequence"/>
</dbReference>
<dbReference type="EC" id="3.2.1.14" evidence="3"/>
<evidence type="ECO:0000313" key="16">
    <source>
        <dbReference type="EMBL" id="KAG8229434.1"/>
    </source>
</evidence>
<keyword evidence="8" id="KW-1015">Disulfide bond</keyword>
<comment type="caution">
    <text evidence="16">The sequence shown here is derived from an EMBL/GenBank/DDBJ whole genome shotgun (WGS) entry which is preliminary data.</text>
</comment>